<comment type="similarity">
    <text evidence="2">Belongs to the nucleobase:cation symporter-2 (NCS2) (TC 2.A.40) family.</text>
</comment>
<feature type="transmembrane region" description="Helical" evidence="6">
    <location>
        <begin position="54"/>
        <end position="71"/>
    </location>
</feature>
<feature type="transmembrane region" description="Helical" evidence="6">
    <location>
        <begin position="91"/>
        <end position="111"/>
    </location>
</feature>
<dbReference type="AlphaFoldDB" id="A0AAV1A3W4"/>
<keyword evidence="3 6" id="KW-0812">Transmembrane</keyword>
<feature type="transmembrane region" description="Helical" evidence="6">
    <location>
        <begin position="24"/>
        <end position="42"/>
    </location>
</feature>
<proteinExistence type="inferred from homology"/>
<keyword evidence="5 6" id="KW-0472">Membrane</keyword>
<reference evidence="7 8" key="1">
    <citation type="submission" date="2023-01" db="EMBL/GenBank/DDBJ databases">
        <authorList>
            <person name="Kreplak J."/>
        </authorList>
    </citation>
    <scope>NUCLEOTIDE SEQUENCE [LARGE SCALE GENOMIC DNA]</scope>
</reference>
<gene>
    <name evidence="7" type="ORF">VFH_III070680</name>
</gene>
<evidence type="ECO:0000256" key="3">
    <source>
        <dbReference type="ARBA" id="ARBA00022692"/>
    </source>
</evidence>
<evidence type="ECO:0000256" key="6">
    <source>
        <dbReference type="SAM" id="Phobius"/>
    </source>
</evidence>
<comment type="subcellular location">
    <subcellularLocation>
        <location evidence="1">Membrane</location>
        <topology evidence="1">Multi-pass membrane protein</topology>
    </subcellularLocation>
</comment>
<keyword evidence="4 6" id="KW-1133">Transmembrane helix</keyword>
<keyword evidence="8" id="KW-1185">Reference proteome</keyword>
<name>A0AAV1A3W4_VICFA</name>
<dbReference type="InterPro" id="IPR006043">
    <property type="entry name" value="NCS2"/>
</dbReference>
<dbReference type="EMBL" id="OX451738">
    <property type="protein sequence ID" value="CAI8603092.1"/>
    <property type="molecule type" value="Genomic_DNA"/>
</dbReference>
<dbReference type="Pfam" id="PF00860">
    <property type="entry name" value="Xan_ur_permease"/>
    <property type="match status" value="1"/>
</dbReference>
<dbReference type="GO" id="GO:0016020">
    <property type="term" value="C:membrane"/>
    <property type="evidence" value="ECO:0007669"/>
    <property type="project" value="UniProtKB-SubCell"/>
</dbReference>
<evidence type="ECO:0000256" key="5">
    <source>
        <dbReference type="ARBA" id="ARBA00023136"/>
    </source>
</evidence>
<sequence length="184" mass="20501">MLFFFVFGKFGAVAATIPLPIVAAAYCVLFAYVATSVGLGFLKFCNLNSNRSMVIVGFSLFIGLSVPQYFNEYMALSRHGITHIGPSSFNNIMQVIFSYPTTVPIIIAYLLDSTMSLEKCTYMLYFTLGVHDLRSQLGIIPQEPVIFEGDGRLHYEYFPESVTMLSGISADFLVELDFSGFNWS</sequence>
<accession>A0AAV1A3W4</accession>
<protein>
    <submittedName>
        <fullName evidence="7">Uncharacterized protein</fullName>
    </submittedName>
</protein>
<dbReference type="PANTHER" id="PTHR11119">
    <property type="entry name" value="XANTHINE-URACIL / VITAMIN C PERMEASE FAMILY MEMBER"/>
    <property type="match status" value="1"/>
</dbReference>
<evidence type="ECO:0000313" key="7">
    <source>
        <dbReference type="EMBL" id="CAI8603092.1"/>
    </source>
</evidence>
<evidence type="ECO:0000256" key="4">
    <source>
        <dbReference type="ARBA" id="ARBA00022989"/>
    </source>
</evidence>
<dbReference type="Proteomes" id="UP001157006">
    <property type="component" value="Chromosome 3"/>
</dbReference>
<evidence type="ECO:0000256" key="1">
    <source>
        <dbReference type="ARBA" id="ARBA00004141"/>
    </source>
</evidence>
<organism evidence="7 8">
    <name type="scientific">Vicia faba</name>
    <name type="common">Broad bean</name>
    <name type="synonym">Faba vulgaris</name>
    <dbReference type="NCBI Taxonomy" id="3906"/>
    <lineage>
        <taxon>Eukaryota</taxon>
        <taxon>Viridiplantae</taxon>
        <taxon>Streptophyta</taxon>
        <taxon>Embryophyta</taxon>
        <taxon>Tracheophyta</taxon>
        <taxon>Spermatophyta</taxon>
        <taxon>Magnoliopsida</taxon>
        <taxon>eudicotyledons</taxon>
        <taxon>Gunneridae</taxon>
        <taxon>Pentapetalae</taxon>
        <taxon>rosids</taxon>
        <taxon>fabids</taxon>
        <taxon>Fabales</taxon>
        <taxon>Fabaceae</taxon>
        <taxon>Papilionoideae</taxon>
        <taxon>50 kb inversion clade</taxon>
        <taxon>NPAAA clade</taxon>
        <taxon>Hologalegina</taxon>
        <taxon>IRL clade</taxon>
        <taxon>Fabeae</taxon>
        <taxon>Vicia</taxon>
    </lineage>
</organism>
<evidence type="ECO:0000313" key="8">
    <source>
        <dbReference type="Proteomes" id="UP001157006"/>
    </source>
</evidence>
<dbReference type="GO" id="GO:0022857">
    <property type="term" value="F:transmembrane transporter activity"/>
    <property type="evidence" value="ECO:0007669"/>
    <property type="project" value="InterPro"/>
</dbReference>
<evidence type="ECO:0000256" key="2">
    <source>
        <dbReference type="ARBA" id="ARBA00008821"/>
    </source>
</evidence>